<comment type="caution">
    <text evidence="1">The sequence shown here is derived from an EMBL/GenBank/DDBJ whole genome shotgun (WGS) entry which is preliminary data.</text>
</comment>
<dbReference type="RefSeq" id="WP_409930826.1">
    <property type="nucleotide sequence ID" value="NZ_CAKMTQ010000012.1"/>
</dbReference>
<dbReference type="Proteomes" id="UP001295420">
    <property type="component" value="Unassembled WGS sequence"/>
</dbReference>
<organism evidence="1 2">
    <name type="scientific">Vibrio owensii</name>
    <dbReference type="NCBI Taxonomy" id="696485"/>
    <lineage>
        <taxon>Bacteria</taxon>
        <taxon>Pseudomonadati</taxon>
        <taxon>Pseudomonadota</taxon>
        <taxon>Gammaproteobacteria</taxon>
        <taxon>Vibrionales</taxon>
        <taxon>Vibrionaceae</taxon>
        <taxon>Vibrio</taxon>
    </lineage>
</organism>
<evidence type="ECO:0000313" key="2">
    <source>
        <dbReference type="Proteomes" id="UP001295420"/>
    </source>
</evidence>
<protein>
    <recommendedName>
        <fullName evidence="3">Transposase</fullName>
    </recommendedName>
</protein>
<proteinExistence type="predicted"/>
<gene>
    <name evidence="1" type="ORF">THF1D04_20305</name>
</gene>
<evidence type="ECO:0000313" key="1">
    <source>
        <dbReference type="EMBL" id="CAH1526343.1"/>
    </source>
</evidence>
<dbReference type="AlphaFoldDB" id="A0AAU9Q468"/>
<sequence>MTVKRNLSFKVKLEEIIQDMEGLQLKHTDTLLINHTLLLWNRIVEYEKRISEEGAIIQVGNLSKPHLLIPVVRDLHKQLSTNLKMLGDLIPTEEEYDD</sequence>
<dbReference type="EMBL" id="CAKMTQ010000012">
    <property type="protein sequence ID" value="CAH1526343.1"/>
    <property type="molecule type" value="Genomic_DNA"/>
</dbReference>
<name>A0AAU9Q468_9VIBR</name>
<accession>A0AAU9Q468</accession>
<evidence type="ECO:0008006" key="3">
    <source>
        <dbReference type="Google" id="ProtNLM"/>
    </source>
</evidence>
<reference evidence="1" key="1">
    <citation type="submission" date="2022-01" db="EMBL/GenBank/DDBJ databases">
        <authorList>
            <person name="Lagorce A."/>
        </authorList>
    </citation>
    <scope>NUCLEOTIDE SEQUENCE</scope>
    <source>
        <strain evidence="1">Th15_F1_D04</strain>
    </source>
</reference>